<comment type="caution">
    <text evidence="1">The sequence shown here is derived from an EMBL/GenBank/DDBJ whole genome shotgun (WGS) entry which is preliminary data.</text>
</comment>
<dbReference type="EMBL" id="JAHHHD010000023">
    <property type="protein sequence ID" value="MBW4660641.1"/>
    <property type="molecule type" value="Genomic_DNA"/>
</dbReference>
<proteinExistence type="predicted"/>
<dbReference type="Proteomes" id="UP000757435">
    <property type="component" value="Unassembled WGS sequence"/>
</dbReference>
<accession>A0A951QD92</accession>
<dbReference type="AlphaFoldDB" id="A0A951QD92"/>
<sequence>MNQAMKRGELMRVAPTTTQWFAELAQGEVDQPIASSQPGRIRFQRSFWKAELADSSCRSVKSGESVRVVGRLGITLLVVPIESAVPSQREKVVQVDWTQKIGSAFAVVAELAIALR</sequence>
<reference evidence="1" key="2">
    <citation type="journal article" date="2022" name="Microbiol. Resour. Announc.">
        <title>Metagenome Sequencing to Explore Phylogenomics of Terrestrial Cyanobacteria.</title>
        <authorList>
            <person name="Ward R.D."/>
            <person name="Stajich J.E."/>
            <person name="Johansen J.R."/>
            <person name="Huntemann M."/>
            <person name="Clum A."/>
            <person name="Foster B."/>
            <person name="Foster B."/>
            <person name="Roux S."/>
            <person name="Palaniappan K."/>
            <person name="Varghese N."/>
            <person name="Mukherjee S."/>
            <person name="Reddy T.B.K."/>
            <person name="Daum C."/>
            <person name="Copeland A."/>
            <person name="Chen I.A."/>
            <person name="Ivanova N.N."/>
            <person name="Kyrpides N.C."/>
            <person name="Shapiro N."/>
            <person name="Eloe-Fadrosh E.A."/>
            <person name="Pietrasiak N."/>
        </authorList>
    </citation>
    <scope>NUCLEOTIDE SEQUENCE</scope>
    <source>
        <strain evidence="1">UHER 2000/2452</strain>
    </source>
</reference>
<dbReference type="Gene3D" id="2.40.50.140">
    <property type="entry name" value="Nucleic acid-binding proteins"/>
    <property type="match status" value="1"/>
</dbReference>
<evidence type="ECO:0000313" key="2">
    <source>
        <dbReference type="Proteomes" id="UP000757435"/>
    </source>
</evidence>
<dbReference type="InterPro" id="IPR012340">
    <property type="entry name" value="NA-bd_OB-fold"/>
</dbReference>
<protein>
    <submittedName>
        <fullName evidence="1">NfeD family protein</fullName>
    </submittedName>
</protein>
<name>A0A951QD92_9CYAN</name>
<evidence type="ECO:0000313" key="1">
    <source>
        <dbReference type="EMBL" id="MBW4660641.1"/>
    </source>
</evidence>
<organism evidence="1 2">
    <name type="scientific">Drouetiella hepatica Uher 2000/2452</name>
    <dbReference type="NCBI Taxonomy" id="904376"/>
    <lineage>
        <taxon>Bacteria</taxon>
        <taxon>Bacillati</taxon>
        <taxon>Cyanobacteriota</taxon>
        <taxon>Cyanophyceae</taxon>
        <taxon>Oculatellales</taxon>
        <taxon>Oculatellaceae</taxon>
        <taxon>Drouetiella</taxon>
    </lineage>
</organism>
<gene>
    <name evidence="1" type="ORF">KME15_18365</name>
</gene>
<reference evidence="1" key="1">
    <citation type="submission" date="2021-05" db="EMBL/GenBank/DDBJ databases">
        <authorList>
            <person name="Pietrasiak N."/>
            <person name="Ward R."/>
            <person name="Stajich J.E."/>
            <person name="Kurbessoian T."/>
        </authorList>
    </citation>
    <scope>NUCLEOTIDE SEQUENCE</scope>
    <source>
        <strain evidence="1">UHER 2000/2452</strain>
    </source>
</reference>